<evidence type="ECO:0000313" key="2">
    <source>
        <dbReference type="Proteomes" id="UP000607653"/>
    </source>
</evidence>
<dbReference type="Proteomes" id="UP000607653">
    <property type="component" value="Unassembled WGS sequence"/>
</dbReference>
<protein>
    <submittedName>
        <fullName evidence="1">Uncharacterized protein</fullName>
    </submittedName>
</protein>
<name>A0A822YLG6_NELNU</name>
<dbReference type="AlphaFoldDB" id="A0A822YLG6"/>
<accession>A0A822YLG6</accession>
<keyword evidence="2" id="KW-1185">Reference proteome</keyword>
<organism evidence="1 2">
    <name type="scientific">Nelumbo nucifera</name>
    <name type="common">Sacred lotus</name>
    <dbReference type="NCBI Taxonomy" id="4432"/>
    <lineage>
        <taxon>Eukaryota</taxon>
        <taxon>Viridiplantae</taxon>
        <taxon>Streptophyta</taxon>
        <taxon>Embryophyta</taxon>
        <taxon>Tracheophyta</taxon>
        <taxon>Spermatophyta</taxon>
        <taxon>Magnoliopsida</taxon>
        <taxon>Proteales</taxon>
        <taxon>Nelumbonaceae</taxon>
        <taxon>Nelumbo</taxon>
    </lineage>
</organism>
<evidence type="ECO:0000313" key="1">
    <source>
        <dbReference type="EMBL" id="DAD31746.1"/>
    </source>
</evidence>
<reference evidence="1 2" key="1">
    <citation type="journal article" date="2020" name="Mol. Biol. Evol.">
        <title>Distinct Expression and Methylation Patterns for Genes with Different Fates following a Single Whole-Genome Duplication in Flowering Plants.</title>
        <authorList>
            <person name="Shi T."/>
            <person name="Rahmani R.S."/>
            <person name="Gugger P.F."/>
            <person name="Wang M."/>
            <person name="Li H."/>
            <person name="Zhang Y."/>
            <person name="Li Z."/>
            <person name="Wang Q."/>
            <person name="Van de Peer Y."/>
            <person name="Marchal K."/>
            <person name="Chen J."/>
        </authorList>
    </citation>
    <scope>NUCLEOTIDE SEQUENCE [LARGE SCALE GENOMIC DNA]</scope>
    <source>
        <tissue evidence="1">Leaf</tissue>
    </source>
</reference>
<gene>
    <name evidence="1" type="ORF">HUJ06_010597</name>
</gene>
<dbReference type="EMBL" id="DUZY01000003">
    <property type="protein sequence ID" value="DAD31746.1"/>
    <property type="molecule type" value="Genomic_DNA"/>
</dbReference>
<comment type="caution">
    <text evidence="1">The sequence shown here is derived from an EMBL/GenBank/DDBJ whole genome shotgun (WGS) entry which is preliminary data.</text>
</comment>
<sequence>MLDGCGRVLKEILKFLMRSGCLFSIQIEEVHHTKKKKIRY</sequence>
<proteinExistence type="predicted"/>